<dbReference type="WBParaSite" id="jg417">
    <property type="protein sequence ID" value="jg417"/>
    <property type="gene ID" value="jg417"/>
</dbReference>
<dbReference type="Pfam" id="PF01030">
    <property type="entry name" value="Recep_L_domain"/>
    <property type="match status" value="2"/>
</dbReference>
<evidence type="ECO:0000313" key="4">
    <source>
        <dbReference type="WBParaSite" id="jg417"/>
    </source>
</evidence>
<keyword evidence="1" id="KW-0732">Signal</keyword>
<dbReference type="AlphaFoldDB" id="A0A915EBR7"/>
<dbReference type="InterPro" id="IPR036941">
    <property type="entry name" value="Rcpt_L-dom_sf"/>
</dbReference>
<dbReference type="PANTHER" id="PTHR21662:SF59">
    <property type="entry name" value="RECEPTOR PROTEIN-TYROSINE KINASE"/>
    <property type="match status" value="1"/>
</dbReference>
<accession>A0A915EBR7</accession>
<dbReference type="InterPro" id="IPR000494">
    <property type="entry name" value="Rcpt_L-dom"/>
</dbReference>
<protein>
    <submittedName>
        <fullName evidence="4">Receptor L-domain domain-containing protein</fullName>
    </submittedName>
</protein>
<evidence type="ECO:0000256" key="1">
    <source>
        <dbReference type="SAM" id="SignalP"/>
    </source>
</evidence>
<dbReference type="SUPFAM" id="SSF52058">
    <property type="entry name" value="L domain-like"/>
    <property type="match status" value="2"/>
</dbReference>
<feature type="domain" description="Receptor L-domain" evidence="2">
    <location>
        <begin position="296"/>
        <end position="397"/>
    </location>
</feature>
<reference evidence="4" key="1">
    <citation type="submission" date="2022-11" db="UniProtKB">
        <authorList>
            <consortium name="WormBaseParasite"/>
        </authorList>
    </citation>
    <scope>IDENTIFICATION</scope>
</reference>
<organism evidence="3 4">
    <name type="scientific">Ditylenchus dipsaci</name>
    <dbReference type="NCBI Taxonomy" id="166011"/>
    <lineage>
        <taxon>Eukaryota</taxon>
        <taxon>Metazoa</taxon>
        <taxon>Ecdysozoa</taxon>
        <taxon>Nematoda</taxon>
        <taxon>Chromadorea</taxon>
        <taxon>Rhabditida</taxon>
        <taxon>Tylenchina</taxon>
        <taxon>Tylenchomorpha</taxon>
        <taxon>Sphaerularioidea</taxon>
        <taxon>Anguinidae</taxon>
        <taxon>Anguininae</taxon>
        <taxon>Ditylenchus</taxon>
    </lineage>
</organism>
<evidence type="ECO:0000313" key="3">
    <source>
        <dbReference type="Proteomes" id="UP000887574"/>
    </source>
</evidence>
<feature type="chain" id="PRO_5037712447" evidence="1">
    <location>
        <begin position="26"/>
        <end position="475"/>
    </location>
</feature>
<dbReference type="Gene3D" id="3.80.20.20">
    <property type="entry name" value="Receptor L-domain"/>
    <property type="match status" value="2"/>
</dbReference>
<dbReference type="Proteomes" id="UP000887574">
    <property type="component" value="Unplaced"/>
</dbReference>
<feature type="domain" description="Receptor L-domain" evidence="2">
    <location>
        <begin position="63"/>
        <end position="152"/>
    </location>
</feature>
<dbReference type="InterPro" id="IPR053079">
    <property type="entry name" value="SPS2_domain"/>
</dbReference>
<evidence type="ECO:0000259" key="2">
    <source>
        <dbReference type="Pfam" id="PF01030"/>
    </source>
</evidence>
<proteinExistence type="predicted"/>
<keyword evidence="3" id="KW-1185">Reference proteome</keyword>
<name>A0A915EBR7_9BILA</name>
<dbReference type="PANTHER" id="PTHR21662">
    <property type="entry name" value="RECEPTOR PROTEIN-TYROSINE KINASE"/>
    <property type="match status" value="1"/>
</dbReference>
<feature type="signal peptide" evidence="1">
    <location>
        <begin position="1"/>
        <end position="25"/>
    </location>
</feature>
<sequence length="475" mass="53954">MTLKLAMYLLASIFSIAVIVLHGAAIPEKRCGSVDIRNSPRMAFQPKQTSDKSVPNALLYYKECTILEGDFTISMITSSNVTNEEYPVFEKLREVTGSILVFQIKGLLSLGTMFPNLRVIGGHSLIMNYALVVYQNNDLREIGLTKLTAIKNVVDHIIDQVAGQCKNECQVEDESNCLRDQNTDALKCWSPKACQKFCEASEFQAQAVPMMEKYATNIVWVVVHFPMIHLHTNAQVTSLSSWEGEKSEWKAFRNQCHYDCPNGYQEDPNDHTTASNALVIALRSVLVTQSAMKFSKCNAIEGNLELDMRIGMESTSAEKFTEAFGEIEEISGYLLVRFSSAFMSLHMFKRLRVIHGQQLWKNTYSLVLFNLENRKMQILNGKVTFQNNRMLCYKKIEAFLDHVGLKDKVSENDVSSFSNGDKAICDEIPLPAKIVQIFNYGFMVGWMPFNTTDMDYRKFLGYQIFYKKCTKKIAT</sequence>